<feature type="compositionally biased region" description="Polar residues" evidence="2">
    <location>
        <begin position="117"/>
        <end position="128"/>
    </location>
</feature>
<comment type="similarity">
    <text evidence="1">Belongs to the PC-esterase family. TBL subfamily.</text>
</comment>
<evidence type="ECO:0000259" key="3">
    <source>
        <dbReference type="Pfam" id="PF13839"/>
    </source>
</evidence>
<dbReference type="OrthoDB" id="630188at2759"/>
<reference evidence="4" key="1">
    <citation type="submission" date="2017-07" db="EMBL/GenBank/DDBJ databases">
        <title>Taro Niue Genome Assembly and Annotation.</title>
        <authorList>
            <person name="Atibalentja N."/>
            <person name="Keating K."/>
            <person name="Fields C.J."/>
        </authorList>
    </citation>
    <scope>NUCLEOTIDE SEQUENCE</scope>
    <source>
        <strain evidence="4">Niue_2</strain>
        <tissue evidence="4">Leaf</tissue>
    </source>
</reference>
<gene>
    <name evidence="4" type="ORF">Taro_040574</name>
</gene>
<dbReference type="InterPro" id="IPR029962">
    <property type="entry name" value="TBL"/>
</dbReference>
<dbReference type="PANTHER" id="PTHR32285:SF208">
    <property type="entry name" value="PROTEIN TRICHOME BIREFRINGENCE-LIKE 2"/>
    <property type="match status" value="1"/>
</dbReference>
<evidence type="ECO:0000256" key="1">
    <source>
        <dbReference type="ARBA" id="ARBA00007727"/>
    </source>
</evidence>
<dbReference type="Pfam" id="PF13839">
    <property type="entry name" value="PC-Esterase"/>
    <property type="match status" value="1"/>
</dbReference>
<proteinExistence type="inferred from homology"/>
<evidence type="ECO:0000256" key="2">
    <source>
        <dbReference type="SAM" id="MobiDB-lite"/>
    </source>
</evidence>
<comment type="caution">
    <text evidence="4">The sequence shown here is derived from an EMBL/GenBank/DDBJ whole genome shotgun (WGS) entry which is preliminary data.</text>
</comment>
<dbReference type="PANTHER" id="PTHR32285">
    <property type="entry name" value="PROTEIN TRICHOME BIREFRINGENCE-LIKE 9-RELATED"/>
    <property type="match status" value="1"/>
</dbReference>
<accession>A0A843WDJ8</accession>
<dbReference type="AlphaFoldDB" id="A0A843WDJ8"/>
<dbReference type="Proteomes" id="UP000652761">
    <property type="component" value="Unassembled WGS sequence"/>
</dbReference>
<feature type="domain" description="Trichome birefringence-like C-terminal" evidence="3">
    <location>
        <begin position="151"/>
        <end position="432"/>
    </location>
</feature>
<dbReference type="GO" id="GO:0016413">
    <property type="term" value="F:O-acetyltransferase activity"/>
    <property type="evidence" value="ECO:0007669"/>
    <property type="project" value="InterPro"/>
</dbReference>
<dbReference type="GO" id="GO:0005794">
    <property type="term" value="C:Golgi apparatus"/>
    <property type="evidence" value="ECO:0007669"/>
    <property type="project" value="TreeGrafter"/>
</dbReference>
<evidence type="ECO:0000313" key="5">
    <source>
        <dbReference type="Proteomes" id="UP000652761"/>
    </source>
</evidence>
<evidence type="ECO:0000313" key="4">
    <source>
        <dbReference type="EMBL" id="MQM07729.1"/>
    </source>
</evidence>
<name>A0A843WDJ8_COLES</name>
<organism evidence="4 5">
    <name type="scientific">Colocasia esculenta</name>
    <name type="common">Wild taro</name>
    <name type="synonym">Arum esculentum</name>
    <dbReference type="NCBI Taxonomy" id="4460"/>
    <lineage>
        <taxon>Eukaryota</taxon>
        <taxon>Viridiplantae</taxon>
        <taxon>Streptophyta</taxon>
        <taxon>Embryophyta</taxon>
        <taxon>Tracheophyta</taxon>
        <taxon>Spermatophyta</taxon>
        <taxon>Magnoliopsida</taxon>
        <taxon>Liliopsida</taxon>
        <taxon>Araceae</taxon>
        <taxon>Aroideae</taxon>
        <taxon>Colocasieae</taxon>
        <taxon>Colocasia</taxon>
    </lineage>
</organism>
<sequence length="446" mass="49658">MKLLTPGNSLRVLCSNRKVVSGLGAGVLASLLILSLLFFVGGNSGAAAVASSPSSLLSWFFSVPGDGSGGAGQEVQAPSSGPKVSVFEGETNVEGNAEGGPLEEARVSENTHSENLIGNATQDGSNALKQGGDLESSVDGNITGSGNGTVFDATDFLRRLRGQRIIFVGDSLNRNMWESLVCILRHSIKTKKNVYERSGRTRFKAEGYYSFRFKDYNCSVDFVRSTFLVKEYITSVNGSEDEKLRLDLMDATTSAYHEADIVVFNTGHWWTHEKTSRGIDYYQEGDHVYPVLKVLEAYRKALQTWAKWVDENINSNKTQVVFRGYSLTHFRGGQWNSGGQCHKEMEPIFNESFIGKYPAKMRALDQLLKQMKTPVIYLNISRLTDYRKDGHPSIYRKKYASVEEQINAEKTQDCSHWCLPGVPDTWNELLYASLLMAGRGPWKKYE</sequence>
<feature type="region of interest" description="Disordered" evidence="2">
    <location>
        <begin position="117"/>
        <end position="139"/>
    </location>
</feature>
<keyword evidence="5" id="KW-1185">Reference proteome</keyword>
<protein>
    <recommendedName>
        <fullName evidence="3">Trichome birefringence-like C-terminal domain-containing protein</fullName>
    </recommendedName>
</protein>
<dbReference type="InterPro" id="IPR026057">
    <property type="entry name" value="TBL_C"/>
</dbReference>
<dbReference type="EMBL" id="NMUH01003941">
    <property type="protein sequence ID" value="MQM07729.1"/>
    <property type="molecule type" value="Genomic_DNA"/>
</dbReference>